<sequence length="305" mass="32214">MAVSCAPVNLTLSWKPSHIDDTADDISGVCLVNKLRWDDDINGSWSEHPPNLSDRCDNGSTCVKLSIMILTQSRRPLVSTLFSACRRSISTLPNNSHIYVHKQSPSVNVLSFLPTSPPTGSLAIGVTSQIPPTPDSLRENQSFMKILQSVIREHATTDPEVIAQAQAYASTAGSSLGSGGVFFAQSHSKRSKRRTGYGGGGGAGGDGAGGASSQGGAGGAGRGGHIHVSDQRNPPDYGRVAWPEDIFGSLEVDGAGNFVGENGSYQESGTYRCVTREGILGLSPYLREKLVARLKQLEAEKAKSS</sequence>
<evidence type="ECO:0000313" key="3">
    <source>
        <dbReference type="Proteomes" id="UP000306584"/>
    </source>
</evidence>
<evidence type="ECO:0000256" key="1">
    <source>
        <dbReference type="SAM" id="MobiDB-lite"/>
    </source>
</evidence>
<organism evidence="2 3">
    <name type="scientific">Aureobasidium pullulans</name>
    <name type="common">Black yeast</name>
    <name type="synonym">Pullularia pullulans</name>
    <dbReference type="NCBI Taxonomy" id="5580"/>
    <lineage>
        <taxon>Eukaryota</taxon>
        <taxon>Fungi</taxon>
        <taxon>Dikarya</taxon>
        <taxon>Ascomycota</taxon>
        <taxon>Pezizomycotina</taxon>
        <taxon>Dothideomycetes</taxon>
        <taxon>Dothideomycetidae</taxon>
        <taxon>Dothideales</taxon>
        <taxon>Saccotheciaceae</taxon>
        <taxon>Aureobasidium</taxon>
    </lineage>
</organism>
<accession>A0A4S9LFQ6</accession>
<reference evidence="2 3" key="1">
    <citation type="submission" date="2018-10" db="EMBL/GenBank/DDBJ databases">
        <title>Fifty Aureobasidium pullulans genomes reveal a recombining polyextremotolerant generalist.</title>
        <authorList>
            <person name="Gostincar C."/>
            <person name="Turk M."/>
            <person name="Zajc J."/>
            <person name="Gunde-Cimerman N."/>
        </authorList>
    </citation>
    <scope>NUCLEOTIDE SEQUENCE [LARGE SCALE GENOMIC DNA]</scope>
    <source>
        <strain evidence="2 3">EXF-6604</strain>
    </source>
</reference>
<dbReference type="PANTHER" id="PTHR37331">
    <property type="entry name" value="YALI0F11671P"/>
    <property type="match status" value="1"/>
</dbReference>
<dbReference type="AlphaFoldDB" id="A0A4S9LFQ6"/>
<dbReference type="PANTHER" id="PTHR37331:SF1">
    <property type="entry name" value="YALI0F11671P"/>
    <property type="match status" value="1"/>
</dbReference>
<name>A0A4S9LFQ6_AURPU</name>
<gene>
    <name evidence="2" type="ORF">D6D01_03918</name>
</gene>
<dbReference type="EMBL" id="QZBD01000118">
    <property type="protein sequence ID" value="THY28301.1"/>
    <property type="molecule type" value="Genomic_DNA"/>
</dbReference>
<feature type="compositionally biased region" description="Gly residues" evidence="1">
    <location>
        <begin position="196"/>
        <end position="223"/>
    </location>
</feature>
<protein>
    <submittedName>
        <fullName evidence="2">Uncharacterized protein</fullName>
    </submittedName>
</protein>
<feature type="region of interest" description="Disordered" evidence="1">
    <location>
        <begin position="185"/>
        <end position="236"/>
    </location>
</feature>
<evidence type="ECO:0000313" key="2">
    <source>
        <dbReference type="EMBL" id="THY28301.1"/>
    </source>
</evidence>
<dbReference type="Proteomes" id="UP000306584">
    <property type="component" value="Unassembled WGS sequence"/>
</dbReference>
<proteinExistence type="predicted"/>
<comment type="caution">
    <text evidence="2">The sequence shown here is derived from an EMBL/GenBank/DDBJ whole genome shotgun (WGS) entry which is preliminary data.</text>
</comment>